<organism evidence="1 3">
    <name type="scientific">Polaribacter dokdonensis DSW-5</name>
    <dbReference type="NCBI Taxonomy" id="1300348"/>
    <lineage>
        <taxon>Bacteria</taxon>
        <taxon>Pseudomonadati</taxon>
        <taxon>Bacteroidota</taxon>
        <taxon>Flavobacteriia</taxon>
        <taxon>Flavobacteriales</taxon>
        <taxon>Flavobacteriaceae</taxon>
    </lineage>
</organism>
<evidence type="ECO:0000313" key="3">
    <source>
        <dbReference type="Proteomes" id="UP000037716"/>
    </source>
</evidence>
<proteinExistence type="predicted"/>
<protein>
    <submittedName>
        <fullName evidence="1">YbbR-like protein</fullName>
    </submittedName>
</protein>
<dbReference type="Proteomes" id="UP000037716">
    <property type="component" value="Unassembled WGS sequence"/>
</dbReference>
<reference evidence="1 3" key="1">
    <citation type="submission" date="2015-07" db="EMBL/GenBank/DDBJ databases">
        <title>Genome of Polaribacter dokdonenesis DSW-5, isolated from seawater off Dokdo in Korea.</title>
        <authorList>
            <person name="Yoon K."/>
            <person name="Song J.Y."/>
            <person name="Kim J.F."/>
        </authorList>
    </citation>
    <scope>NUCLEOTIDE SEQUENCE [LARGE SCALE GENOMIC DNA]</scope>
    <source>
        <strain evidence="1 3">DSW-5</strain>
    </source>
</reference>
<accession>A0A0M9CGZ3</accession>
<dbReference type="AlphaFoldDB" id="A0A0M9CGZ3"/>
<dbReference type="STRING" id="1300348.I602_1892"/>
<dbReference type="InterPro" id="IPR053154">
    <property type="entry name" value="c-di-AMP_regulator"/>
</dbReference>
<reference evidence="2 4" key="2">
    <citation type="submission" date="2016-10" db="EMBL/GenBank/DDBJ databases">
        <authorList>
            <person name="Varghese N."/>
            <person name="Submissions S."/>
        </authorList>
    </citation>
    <scope>NUCLEOTIDE SEQUENCE [LARGE SCALE GENOMIC DNA]</scope>
    <source>
        <strain evidence="2 4">DSW-5</strain>
    </source>
</reference>
<dbReference type="PANTHER" id="PTHR37804:SF1">
    <property type="entry name" value="CDAA REGULATORY PROTEIN CDAR"/>
    <property type="match status" value="1"/>
</dbReference>
<dbReference type="InterPro" id="IPR012505">
    <property type="entry name" value="YbbR"/>
</dbReference>
<name>A0A0M9CGZ3_9FLAO</name>
<dbReference type="Gene3D" id="2.170.120.40">
    <property type="entry name" value="YbbR-like domain"/>
    <property type="match status" value="1"/>
</dbReference>
<sequence>MKTSKKIPKTFIVFVIISFFIWLLITFSKEYITEVTLPVQYTNIPQNKLLQEAPITELNLSIKATGFKIAITEIRKKSLTIDASKLQQKKGDDYYLLTKNQFLKIQKQLFTGVDLQEIERDTINLNIGALASKLVAVKPKLELEYHIGYDLLEEVVVEPDSILISGPSSQIKDIDYLELENLMLSDIKADFNHSLKILKPESAENLKLTATSATIKGKVDKFTEGSINIPFTIINLPEDVNVTILNDEIQVVFVVALSNFNQVSKSSFKVECDYEMSANNDLSYLIPKITLKPNYVRSVKLIPSKIDFLIQK</sequence>
<comment type="caution">
    <text evidence="1">The sequence shown here is derived from an EMBL/GenBank/DDBJ whole genome shotgun (WGS) entry which is preliminary data.</text>
</comment>
<dbReference type="Proteomes" id="UP000183071">
    <property type="component" value="Unassembled WGS sequence"/>
</dbReference>
<dbReference type="EMBL" id="FNUE01000002">
    <property type="protein sequence ID" value="SEE43499.1"/>
    <property type="molecule type" value="Genomic_DNA"/>
</dbReference>
<dbReference type="EMBL" id="LGBR01000001">
    <property type="protein sequence ID" value="KOY52332.1"/>
    <property type="molecule type" value="Genomic_DNA"/>
</dbReference>
<dbReference type="RefSeq" id="WP_053974439.1">
    <property type="nucleotide sequence ID" value="NZ_FNUE01000002.1"/>
</dbReference>
<dbReference type="Pfam" id="PF07949">
    <property type="entry name" value="YbbR"/>
    <property type="match status" value="1"/>
</dbReference>
<dbReference type="PANTHER" id="PTHR37804">
    <property type="entry name" value="CDAA REGULATORY PROTEIN CDAR"/>
    <property type="match status" value="1"/>
</dbReference>
<dbReference type="OrthoDB" id="1150187at2"/>
<keyword evidence="4" id="KW-1185">Reference proteome</keyword>
<evidence type="ECO:0000313" key="2">
    <source>
        <dbReference type="EMBL" id="SEE43499.1"/>
    </source>
</evidence>
<gene>
    <name evidence="1" type="ORF">I602_1892</name>
    <name evidence="2" type="ORF">SAMN05444353_1661</name>
</gene>
<dbReference type="PATRIC" id="fig|1300348.6.peg.1891"/>
<evidence type="ECO:0000313" key="4">
    <source>
        <dbReference type="Proteomes" id="UP000183071"/>
    </source>
</evidence>
<evidence type="ECO:0000313" key="1">
    <source>
        <dbReference type="EMBL" id="KOY52332.1"/>
    </source>
</evidence>